<dbReference type="GO" id="GO:0003677">
    <property type="term" value="F:DNA binding"/>
    <property type="evidence" value="ECO:0007669"/>
    <property type="project" value="UniProtKB-UniRule"/>
</dbReference>
<name>A0A6J4SJK7_9ACTN</name>
<evidence type="ECO:0000256" key="13">
    <source>
        <dbReference type="RuleBase" id="RU003587"/>
    </source>
</evidence>
<dbReference type="Pfam" id="PF12344">
    <property type="entry name" value="UvrB"/>
    <property type="match status" value="1"/>
</dbReference>
<keyword evidence="8 12" id="KW-0267">Excision nuclease</keyword>
<evidence type="ECO:0000256" key="2">
    <source>
        <dbReference type="ARBA" id="ARBA00008533"/>
    </source>
</evidence>
<dbReference type="GO" id="GO:0009380">
    <property type="term" value="C:excinuclease repair complex"/>
    <property type="evidence" value="ECO:0007669"/>
    <property type="project" value="InterPro"/>
</dbReference>
<dbReference type="Pfam" id="PF17757">
    <property type="entry name" value="UvrB_inter"/>
    <property type="match status" value="1"/>
</dbReference>
<dbReference type="GO" id="GO:0005737">
    <property type="term" value="C:cytoplasm"/>
    <property type="evidence" value="ECO:0007669"/>
    <property type="project" value="UniProtKB-SubCell"/>
</dbReference>
<comment type="subcellular location">
    <subcellularLocation>
        <location evidence="1 12 13">Cytoplasm</location>
    </subcellularLocation>
</comment>
<evidence type="ECO:0000256" key="10">
    <source>
        <dbReference type="ARBA" id="ARBA00026033"/>
    </source>
</evidence>
<dbReference type="CDD" id="cd17916">
    <property type="entry name" value="DEXHc_UvrB"/>
    <property type="match status" value="1"/>
</dbReference>
<dbReference type="CDD" id="cd18790">
    <property type="entry name" value="SF2_C_UvrB"/>
    <property type="match status" value="1"/>
</dbReference>
<keyword evidence="6 12" id="KW-0228">DNA excision</keyword>
<keyword evidence="5 12" id="KW-0227">DNA damage</keyword>
<feature type="short sequence motif" description="Beta-hairpin" evidence="12">
    <location>
        <begin position="97"/>
        <end position="120"/>
    </location>
</feature>
<evidence type="ECO:0000256" key="3">
    <source>
        <dbReference type="ARBA" id="ARBA00022490"/>
    </source>
</evidence>
<dbReference type="GO" id="GO:0005524">
    <property type="term" value="F:ATP binding"/>
    <property type="evidence" value="ECO:0007669"/>
    <property type="project" value="UniProtKB-UniRule"/>
</dbReference>
<dbReference type="InterPro" id="IPR041471">
    <property type="entry name" value="UvrB_inter"/>
</dbReference>
<dbReference type="AlphaFoldDB" id="A0A6J4SJK7"/>
<dbReference type="InterPro" id="IPR027417">
    <property type="entry name" value="P-loop_NTPase"/>
</dbReference>
<dbReference type="Pfam" id="PF04851">
    <property type="entry name" value="ResIII"/>
    <property type="match status" value="1"/>
</dbReference>
<evidence type="ECO:0000259" key="14">
    <source>
        <dbReference type="PROSITE" id="PS50151"/>
    </source>
</evidence>
<dbReference type="PANTHER" id="PTHR24029:SF0">
    <property type="entry name" value="UVRABC SYSTEM PROTEIN B"/>
    <property type="match status" value="1"/>
</dbReference>
<dbReference type="SUPFAM" id="SSF46600">
    <property type="entry name" value="C-terminal UvrC-binding domain of UvrB"/>
    <property type="match status" value="1"/>
</dbReference>
<dbReference type="PROSITE" id="PS50151">
    <property type="entry name" value="UVR"/>
    <property type="match status" value="1"/>
</dbReference>
<dbReference type="InterPro" id="IPR001650">
    <property type="entry name" value="Helicase_C-like"/>
</dbReference>
<feature type="domain" description="UVR" evidence="14">
    <location>
        <begin position="633"/>
        <end position="668"/>
    </location>
</feature>
<dbReference type="HAMAP" id="MF_00204">
    <property type="entry name" value="UvrB"/>
    <property type="match status" value="1"/>
</dbReference>
<evidence type="ECO:0000259" key="15">
    <source>
        <dbReference type="PROSITE" id="PS51192"/>
    </source>
</evidence>
<dbReference type="SMART" id="SM00490">
    <property type="entry name" value="HELICc"/>
    <property type="match status" value="1"/>
</dbReference>
<comment type="function">
    <text evidence="12">The UvrABC repair system catalyzes the recognition and processing of DNA lesions. A damage recognition complex composed of 2 UvrA and 2 UvrB subunits scans DNA for abnormalities. Upon binding of the UvrA(2)B(2) complex to a putative damaged site, the DNA wraps around one UvrB monomer. DNA wrap is dependent on ATP binding by UvrB and probably causes local melting of the DNA helix, facilitating insertion of UvrB beta-hairpin between the DNA strands. Then UvrB probes one DNA strand for the presence of a lesion. If a lesion is found the UvrA subunits dissociate and the UvrB-DNA preincision complex is formed. This complex is subsequently bound by UvrC and the second UvrB is released. If no lesion is found, the DNA wraps around the other UvrB subunit that will check the other stand for damage.</text>
</comment>
<dbReference type="NCBIfam" id="NF003673">
    <property type="entry name" value="PRK05298.1"/>
    <property type="match status" value="1"/>
</dbReference>
<evidence type="ECO:0000313" key="17">
    <source>
        <dbReference type="EMBL" id="CAA9501256.1"/>
    </source>
</evidence>
<gene>
    <name evidence="12" type="primary">uvrB</name>
    <name evidence="17" type="ORF">AVDCRST_MAG17-1400</name>
</gene>
<dbReference type="Pfam" id="PF00271">
    <property type="entry name" value="Helicase_C"/>
    <property type="match status" value="1"/>
</dbReference>
<dbReference type="GO" id="GO:0006289">
    <property type="term" value="P:nucleotide-excision repair"/>
    <property type="evidence" value="ECO:0007669"/>
    <property type="project" value="UniProtKB-UniRule"/>
</dbReference>
<organism evidence="17">
    <name type="scientific">uncultured Solirubrobacterales bacterium</name>
    <dbReference type="NCBI Taxonomy" id="768556"/>
    <lineage>
        <taxon>Bacteria</taxon>
        <taxon>Bacillati</taxon>
        <taxon>Actinomycetota</taxon>
        <taxon>Thermoleophilia</taxon>
        <taxon>Solirubrobacterales</taxon>
        <taxon>environmental samples</taxon>
    </lineage>
</organism>
<protein>
    <recommendedName>
        <fullName evidence="11 12">UvrABC system protein B</fullName>
        <shortName evidence="12">Protein UvrB</shortName>
    </recommendedName>
    <alternativeName>
        <fullName evidence="12">Excinuclease ABC subunit B</fullName>
    </alternativeName>
</protein>
<keyword evidence="4 12" id="KW-0547">Nucleotide-binding</keyword>
<dbReference type="InterPro" id="IPR004807">
    <property type="entry name" value="UvrB"/>
</dbReference>
<dbReference type="InterPro" id="IPR024759">
    <property type="entry name" value="UvrB_YAD/RRR_dom"/>
</dbReference>
<evidence type="ECO:0000256" key="9">
    <source>
        <dbReference type="ARBA" id="ARBA00023204"/>
    </source>
</evidence>
<dbReference type="EMBL" id="CADCVV010000099">
    <property type="protein sequence ID" value="CAA9501256.1"/>
    <property type="molecule type" value="Genomic_DNA"/>
</dbReference>
<feature type="domain" description="Helicase ATP-binding" evidence="15">
    <location>
        <begin position="31"/>
        <end position="164"/>
    </location>
</feature>
<keyword evidence="3 12" id="KW-0963">Cytoplasm</keyword>
<dbReference type="Pfam" id="PF02151">
    <property type="entry name" value="UVR"/>
    <property type="match status" value="1"/>
</dbReference>
<dbReference type="InterPro" id="IPR001943">
    <property type="entry name" value="UVR_dom"/>
</dbReference>
<evidence type="ECO:0000259" key="16">
    <source>
        <dbReference type="PROSITE" id="PS51194"/>
    </source>
</evidence>
<dbReference type="GO" id="GO:0009432">
    <property type="term" value="P:SOS response"/>
    <property type="evidence" value="ECO:0007669"/>
    <property type="project" value="UniProtKB-UniRule"/>
</dbReference>
<comment type="domain">
    <text evidence="12">The beta-hairpin motif is involved in DNA binding.</text>
</comment>
<evidence type="ECO:0000256" key="4">
    <source>
        <dbReference type="ARBA" id="ARBA00022741"/>
    </source>
</evidence>
<evidence type="ECO:0000256" key="11">
    <source>
        <dbReference type="ARBA" id="ARBA00029504"/>
    </source>
</evidence>
<sequence>MLASLGVPDFRVNSAYTAVADQPQARDGIAEGVHAGERFQTLLGVTGSGKTATMAFAMEKIQRPSLVIAHNKTLAAQLCNEFREFLPDNAVEYFVSYYDYFQPEAYVPHQDLYIEKDSSINEEIDRLRHAATSALFARRDVVVVASVSCIYGMGSPEKYDAQTLTIRRGDDLDRDGALRKLVDMQYSRNDTALGRGTFRVRGDTLEVFPAYAESAYRASFFGDEIESVQHFDPLTGEIYDELEHATVWPATHYATDRETVERAVGEIRDELEARTTELEAQGKLLESHRLRQRTQFDMEMLRELGYCNGIENYSRILDGREPGSRPFCLLDFFPEDFVCFIDESHQTVPQIGGMFEGDRSRKQTLVDYGFRLPSAMDNRPQTFDEFLTRVPQVVFVSATPGEFERNHSSRVLEQIVRPTGIVDPEVEVRATKNQIDDLMNELRGRTEVGERALVTTLTKKMAEDLTDYLLEYGFKVRYLHSEVDTLERIQIIRQLRLGEFDVLVGVNLLREGLDLPEVSLVAIVDADKEGFLRGETSLVQTIGRAARNVKGRVIMYADKYSTAMRRAIEETDRRRAIQVAYNERNGITPETVQKAISDIGDFLALESKVPAREGRKARERAAEAARMSPEEINKMLVELEEEMLAAADELRFEYAAKLRDEIKGLKRELDEVQARA</sequence>
<dbReference type="NCBIfam" id="TIGR00631">
    <property type="entry name" value="uvrb"/>
    <property type="match status" value="1"/>
</dbReference>
<dbReference type="Gene3D" id="4.10.860.10">
    <property type="entry name" value="UVR domain"/>
    <property type="match status" value="1"/>
</dbReference>
<dbReference type="InterPro" id="IPR006935">
    <property type="entry name" value="Helicase/UvrB_N"/>
</dbReference>
<dbReference type="SUPFAM" id="SSF52540">
    <property type="entry name" value="P-loop containing nucleoside triphosphate hydrolases"/>
    <property type="match status" value="2"/>
</dbReference>
<dbReference type="Gene3D" id="3.40.50.300">
    <property type="entry name" value="P-loop containing nucleotide triphosphate hydrolases"/>
    <property type="match status" value="3"/>
</dbReference>
<proteinExistence type="inferred from homology"/>
<dbReference type="PROSITE" id="PS51192">
    <property type="entry name" value="HELICASE_ATP_BIND_1"/>
    <property type="match status" value="1"/>
</dbReference>
<dbReference type="PROSITE" id="PS51194">
    <property type="entry name" value="HELICASE_CTER"/>
    <property type="match status" value="1"/>
</dbReference>
<feature type="domain" description="Helicase C-terminal" evidence="16">
    <location>
        <begin position="434"/>
        <end position="596"/>
    </location>
</feature>
<dbReference type="InterPro" id="IPR036876">
    <property type="entry name" value="UVR_dom_sf"/>
</dbReference>
<comment type="subunit">
    <text evidence="10 12 13">Forms a heterotetramer with UvrA during the search for lesions. Interacts with UvrC in an incision complex.</text>
</comment>
<evidence type="ECO:0000256" key="7">
    <source>
        <dbReference type="ARBA" id="ARBA00022840"/>
    </source>
</evidence>
<dbReference type="PANTHER" id="PTHR24029">
    <property type="entry name" value="UVRABC SYSTEM PROTEIN B"/>
    <property type="match status" value="1"/>
</dbReference>
<dbReference type="GO" id="GO:0016887">
    <property type="term" value="F:ATP hydrolysis activity"/>
    <property type="evidence" value="ECO:0007669"/>
    <property type="project" value="InterPro"/>
</dbReference>
<dbReference type="InterPro" id="IPR014001">
    <property type="entry name" value="Helicase_ATP-bd"/>
</dbReference>
<dbReference type="GO" id="GO:0009381">
    <property type="term" value="F:excinuclease ABC activity"/>
    <property type="evidence" value="ECO:0007669"/>
    <property type="project" value="UniProtKB-UniRule"/>
</dbReference>
<reference evidence="17" key="1">
    <citation type="submission" date="2020-02" db="EMBL/GenBank/DDBJ databases">
        <authorList>
            <person name="Meier V. D."/>
        </authorList>
    </citation>
    <scope>NUCLEOTIDE SEQUENCE</scope>
    <source>
        <strain evidence="17">AVDCRST_MAG17</strain>
    </source>
</reference>
<keyword evidence="12 13" id="KW-0742">SOS response</keyword>
<feature type="binding site" evidence="12">
    <location>
        <begin position="44"/>
        <end position="51"/>
    </location>
    <ligand>
        <name>ATP</name>
        <dbReference type="ChEBI" id="CHEBI:30616"/>
    </ligand>
</feature>
<evidence type="ECO:0000256" key="8">
    <source>
        <dbReference type="ARBA" id="ARBA00022881"/>
    </source>
</evidence>
<dbReference type="SMART" id="SM00487">
    <property type="entry name" value="DEXDc"/>
    <property type="match status" value="1"/>
</dbReference>
<comment type="similarity">
    <text evidence="2 12 13">Belongs to the UvrB family.</text>
</comment>
<evidence type="ECO:0000256" key="6">
    <source>
        <dbReference type="ARBA" id="ARBA00022769"/>
    </source>
</evidence>
<evidence type="ECO:0000256" key="12">
    <source>
        <dbReference type="HAMAP-Rule" id="MF_00204"/>
    </source>
</evidence>
<evidence type="ECO:0000256" key="1">
    <source>
        <dbReference type="ARBA" id="ARBA00004496"/>
    </source>
</evidence>
<keyword evidence="9 12" id="KW-0234">DNA repair</keyword>
<evidence type="ECO:0000256" key="5">
    <source>
        <dbReference type="ARBA" id="ARBA00022763"/>
    </source>
</evidence>
<keyword evidence="7 12" id="KW-0067">ATP-binding</keyword>
<accession>A0A6J4SJK7</accession>